<feature type="region of interest" description="Disordered" evidence="1">
    <location>
        <begin position="73"/>
        <end position="157"/>
    </location>
</feature>
<feature type="compositionally biased region" description="Gly residues" evidence="1">
    <location>
        <begin position="213"/>
        <end position="225"/>
    </location>
</feature>
<evidence type="ECO:0000313" key="3">
    <source>
        <dbReference type="Proteomes" id="UP000523545"/>
    </source>
</evidence>
<feature type="compositionally biased region" description="Polar residues" evidence="1">
    <location>
        <begin position="370"/>
        <end position="379"/>
    </location>
</feature>
<reference evidence="2 3" key="1">
    <citation type="submission" date="2020-07" db="EMBL/GenBank/DDBJ databases">
        <title>Sequencing the genomes of 1000 actinobacteria strains.</title>
        <authorList>
            <person name="Klenk H.-P."/>
        </authorList>
    </citation>
    <scope>NUCLEOTIDE SEQUENCE [LARGE SCALE GENOMIC DNA]</scope>
    <source>
        <strain evidence="2 3">DSM 45876</strain>
    </source>
</reference>
<feature type="region of interest" description="Disordered" evidence="1">
    <location>
        <begin position="444"/>
        <end position="472"/>
    </location>
</feature>
<feature type="compositionally biased region" description="Basic and acidic residues" evidence="1">
    <location>
        <begin position="417"/>
        <end position="428"/>
    </location>
</feature>
<proteinExistence type="predicted"/>
<protein>
    <submittedName>
        <fullName evidence="2">Uncharacterized protein</fullName>
    </submittedName>
</protein>
<dbReference type="AlphaFoldDB" id="A0A7Y9WXD8"/>
<feature type="region of interest" description="Disordered" evidence="1">
    <location>
        <begin position="26"/>
        <end position="53"/>
    </location>
</feature>
<name>A0A7Y9WXD8_9ACTN</name>
<comment type="caution">
    <text evidence="2">The sequence shown here is derived from an EMBL/GenBank/DDBJ whole genome shotgun (WGS) entry which is preliminary data.</text>
</comment>
<feature type="region of interest" description="Disordered" evidence="1">
    <location>
        <begin position="363"/>
        <end position="428"/>
    </location>
</feature>
<evidence type="ECO:0000256" key="1">
    <source>
        <dbReference type="SAM" id="MobiDB-lite"/>
    </source>
</evidence>
<sequence>MPPRRHPRSWLAGRLRSAAGAVQRLAGRVEPTGHFPQRPPSDAPAAAPRRFGEPPRHWLDLVAAHAPGLLRDLDLDASPTDAGQIRGHDDQEDDPATAAVAPAPPDGPIRWADGPTRWDTADRGGTPAGEGTRRFAGTDGFRAGGTGGGFGDTAGTSRTDAVTQADARGDRGLWAPGTPGSFGVPGGTAMAGGVEPVYGTGRAGSHATVGDLGTAGGHGTAGQHGTGATATGVDGRAIDIDGRATGVGGPRTADRDGRSGGSRSAGGTADGATDGMASGSGGGVGGASDATETPGGPGGDAPFAPSDRRMPGRMWDGWRLASPFSRGPATASARAFGPVPRSDTPAVRGDGLSRAVDRPLAHGEFLDNLDPSSPTSTADGTGRGGLAAVEAADNGPWPALPGERTWPEQHTGSRPGQHRDQHAGHPGRWCDGDVATVGAGIGWPTRDPGGGGWPVSSAFGPTARTTDPWPALPDDRTLWTVPGDALDAAQLGRLDREQAGD</sequence>
<gene>
    <name evidence="2" type="ORF">HNR22_001038</name>
</gene>
<dbReference type="RefSeq" id="WP_179779320.1">
    <property type="nucleotide sequence ID" value="NZ_JACCHK010000001.1"/>
</dbReference>
<dbReference type="Proteomes" id="UP000523545">
    <property type="component" value="Unassembled WGS sequence"/>
</dbReference>
<feature type="compositionally biased region" description="Low complexity" evidence="1">
    <location>
        <begin position="265"/>
        <end position="277"/>
    </location>
</feature>
<dbReference type="EMBL" id="JACCHK010000001">
    <property type="protein sequence ID" value="NYH41311.1"/>
    <property type="molecule type" value="Genomic_DNA"/>
</dbReference>
<organism evidence="2 3">
    <name type="scientific">Micromonospora jinlongensis</name>
    <dbReference type="NCBI Taxonomy" id="1287877"/>
    <lineage>
        <taxon>Bacteria</taxon>
        <taxon>Bacillati</taxon>
        <taxon>Actinomycetota</taxon>
        <taxon>Actinomycetes</taxon>
        <taxon>Micromonosporales</taxon>
        <taxon>Micromonosporaceae</taxon>
        <taxon>Micromonospora</taxon>
    </lineage>
</organism>
<keyword evidence="3" id="KW-1185">Reference proteome</keyword>
<evidence type="ECO:0000313" key="2">
    <source>
        <dbReference type="EMBL" id="NYH41311.1"/>
    </source>
</evidence>
<feature type="region of interest" description="Disordered" evidence="1">
    <location>
        <begin position="209"/>
        <end position="350"/>
    </location>
</feature>
<accession>A0A7Y9WXD8</accession>
<feature type="compositionally biased region" description="Gly residues" evidence="1">
    <location>
        <begin position="142"/>
        <end position="152"/>
    </location>
</feature>